<dbReference type="AlphaFoldDB" id="A0A364P0H8"/>
<comment type="caution">
    <text evidence="1">The sequence shown here is derived from an EMBL/GenBank/DDBJ whole genome shotgun (WGS) entry which is preliminary data.</text>
</comment>
<sequence>MDEATVARLEDDRMMFKAWLALMLGTGIRPGKEQHDDQNGKNHLFLTIQKDTKTGYRREWESEIPRGKVAHPLIVG</sequence>
<evidence type="ECO:0000313" key="1">
    <source>
        <dbReference type="EMBL" id="RAU22848.1"/>
    </source>
</evidence>
<evidence type="ECO:0008006" key="3">
    <source>
        <dbReference type="Google" id="ProtNLM"/>
    </source>
</evidence>
<reference evidence="1 2" key="1">
    <citation type="submission" date="2017-11" db="EMBL/GenBank/DDBJ databases">
        <title>Draft genome sequence of magnetotactic bacterium Magnetospirillum kuznetsovii LBB-42.</title>
        <authorList>
            <person name="Grouzdev D.S."/>
            <person name="Rysina M.S."/>
            <person name="Baslerov R.V."/>
            <person name="Koziaeva V."/>
        </authorList>
    </citation>
    <scope>NUCLEOTIDE SEQUENCE [LARGE SCALE GENOMIC DNA]</scope>
    <source>
        <strain evidence="1 2">LBB-42</strain>
    </source>
</reference>
<keyword evidence="2" id="KW-1185">Reference proteome</keyword>
<name>A0A364P0H8_9PROT</name>
<accession>A0A364P0H8</accession>
<dbReference type="Proteomes" id="UP000251075">
    <property type="component" value="Unassembled WGS sequence"/>
</dbReference>
<evidence type="ECO:0000313" key="2">
    <source>
        <dbReference type="Proteomes" id="UP000251075"/>
    </source>
</evidence>
<proteinExistence type="predicted"/>
<organism evidence="1 2">
    <name type="scientific">Paramagnetospirillum kuznetsovii</name>
    <dbReference type="NCBI Taxonomy" id="2053833"/>
    <lineage>
        <taxon>Bacteria</taxon>
        <taxon>Pseudomonadati</taxon>
        <taxon>Pseudomonadota</taxon>
        <taxon>Alphaproteobacteria</taxon>
        <taxon>Rhodospirillales</taxon>
        <taxon>Magnetospirillaceae</taxon>
        <taxon>Paramagnetospirillum</taxon>
    </lineage>
</organism>
<protein>
    <recommendedName>
        <fullName evidence="3">Tyr recombinase domain-containing protein</fullName>
    </recommendedName>
</protein>
<gene>
    <name evidence="1" type="ORF">CU669_05535</name>
</gene>
<dbReference type="EMBL" id="PGTO01000003">
    <property type="protein sequence ID" value="RAU22848.1"/>
    <property type="molecule type" value="Genomic_DNA"/>
</dbReference>